<dbReference type="PANTHER" id="PTHR30313:SF2">
    <property type="entry name" value="DNA PRIMASE"/>
    <property type="match status" value="1"/>
</dbReference>
<evidence type="ECO:0000256" key="10">
    <source>
        <dbReference type="SAM" id="MobiDB-lite"/>
    </source>
</evidence>
<keyword evidence="9" id="KW-0271">Exosome</keyword>
<keyword evidence="13" id="KW-1185">Reference proteome</keyword>
<comment type="function">
    <text evidence="9">RNA polymerase that catalyzes the synthesis of short RNA molecules used as primers for DNA polymerase during DNA replication. Also part of the exosome, which is a complex involved in RNA degradation. Acts as a poly(A)-binding protein that enhances the interaction between heteropolymeric, adenine-rich transcripts and the exosome.</text>
</comment>
<dbReference type="GO" id="GO:0006269">
    <property type="term" value="P:DNA replication, synthesis of primer"/>
    <property type="evidence" value="ECO:0007669"/>
    <property type="project" value="UniProtKB-UniRule"/>
</dbReference>
<dbReference type="HAMAP" id="MF_00007">
    <property type="entry name" value="DNA_primase_DnaG_arc"/>
    <property type="match status" value="1"/>
</dbReference>
<feature type="region of interest" description="Disordered" evidence="10">
    <location>
        <begin position="280"/>
        <end position="340"/>
    </location>
</feature>
<dbReference type="GO" id="GO:0008143">
    <property type="term" value="F:poly(A) binding"/>
    <property type="evidence" value="ECO:0007669"/>
    <property type="project" value="InterPro"/>
</dbReference>
<keyword evidence="6" id="KW-0479">Metal-binding</keyword>
<keyword evidence="1 9" id="KW-0240">DNA-directed RNA polymerase</keyword>
<proteinExistence type="inferred from homology"/>
<evidence type="ECO:0000313" key="12">
    <source>
        <dbReference type="EMBL" id="ADI72964.1"/>
    </source>
</evidence>
<accession>D7E5U2</accession>
<dbReference type="PROSITE" id="PS50880">
    <property type="entry name" value="TOPRIM"/>
    <property type="match status" value="1"/>
</dbReference>
<dbReference type="Gene3D" id="3.40.1360.10">
    <property type="match status" value="1"/>
</dbReference>
<evidence type="ECO:0000256" key="5">
    <source>
        <dbReference type="ARBA" id="ARBA00022705"/>
    </source>
</evidence>
<dbReference type="STRING" id="644295.Metev_0032"/>
<dbReference type="OrthoDB" id="8643at2157"/>
<dbReference type="RefSeq" id="WP_013193532.1">
    <property type="nucleotide sequence ID" value="NC_014253.1"/>
</dbReference>
<keyword evidence="3 9" id="KW-0808">Transferase</keyword>
<dbReference type="FunFam" id="3.40.1360.10:FF:000010">
    <property type="entry name" value="DNA primase DnaG"/>
    <property type="match status" value="1"/>
</dbReference>
<dbReference type="KEGG" id="mev:Metev_0032"/>
<evidence type="ECO:0000256" key="7">
    <source>
        <dbReference type="ARBA" id="ARBA00022842"/>
    </source>
</evidence>
<dbReference type="HOGENOM" id="CLU_034626_0_0_2"/>
<dbReference type="InterPro" id="IPR020607">
    <property type="entry name" value="Primase_DnaG_arc"/>
</dbReference>
<reference evidence="12 13" key="1">
    <citation type="submission" date="2010-06" db="EMBL/GenBank/DDBJ databases">
        <title>Complete sequence chromosome of Methanohalobium evestigatum Z-7303.</title>
        <authorList>
            <consortium name="US DOE Joint Genome Institute"/>
            <person name="Lucas S."/>
            <person name="Copeland A."/>
            <person name="Lapidus A."/>
            <person name="Cheng J.-F."/>
            <person name="Bruce D."/>
            <person name="Goodwin L."/>
            <person name="Pitluck S."/>
            <person name="Saunders E."/>
            <person name="Detter J.C."/>
            <person name="Han C."/>
            <person name="Tapia R."/>
            <person name="Land M."/>
            <person name="Hauser L."/>
            <person name="Kyrpides N."/>
            <person name="Mikhailova N."/>
            <person name="Sieprawska-Lupa M."/>
            <person name="Whitman W.B."/>
            <person name="Anderson I."/>
            <person name="Woyke T."/>
        </authorList>
    </citation>
    <scope>NUCLEOTIDE SEQUENCE [LARGE SCALE GENOMIC DNA]</scope>
    <source>
        <strain evidence="13">ATCC BAA-1072 / DSM 3721 / NBRC 107634 / OCM 161 / Z-7303</strain>
    </source>
</reference>
<dbReference type="GO" id="GO:0000178">
    <property type="term" value="C:exosome (RNase complex)"/>
    <property type="evidence" value="ECO:0007669"/>
    <property type="project" value="UniProtKB-KW"/>
</dbReference>
<dbReference type="GO" id="GO:0005737">
    <property type="term" value="C:cytoplasm"/>
    <property type="evidence" value="ECO:0007669"/>
    <property type="project" value="TreeGrafter"/>
</dbReference>
<keyword evidence="4 9" id="KW-0548">Nucleotidyltransferase</keyword>
<dbReference type="InterPro" id="IPR050219">
    <property type="entry name" value="DnaG_primase"/>
</dbReference>
<evidence type="ECO:0000256" key="3">
    <source>
        <dbReference type="ARBA" id="ARBA00022679"/>
    </source>
</evidence>
<dbReference type="NCBIfam" id="NF003108">
    <property type="entry name" value="PRK04031.1-1"/>
    <property type="match status" value="1"/>
</dbReference>
<evidence type="ECO:0000259" key="11">
    <source>
        <dbReference type="PROSITE" id="PS50880"/>
    </source>
</evidence>
<dbReference type="CDD" id="cd01029">
    <property type="entry name" value="TOPRIM_primases"/>
    <property type="match status" value="1"/>
</dbReference>
<dbReference type="InterPro" id="IPR034154">
    <property type="entry name" value="TOPRIM_DnaG/twinkle"/>
</dbReference>
<dbReference type="GO" id="GO:0000428">
    <property type="term" value="C:DNA-directed RNA polymerase complex"/>
    <property type="evidence" value="ECO:0007669"/>
    <property type="project" value="UniProtKB-KW"/>
</dbReference>
<dbReference type="EC" id="2.7.7.101" evidence="9"/>
<evidence type="ECO:0000256" key="8">
    <source>
        <dbReference type="ARBA" id="ARBA00023163"/>
    </source>
</evidence>
<dbReference type="SMART" id="SM00493">
    <property type="entry name" value="TOPRIM"/>
    <property type="match status" value="1"/>
</dbReference>
<feature type="domain" description="Toprim" evidence="11">
    <location>
        <begin position="182"/>
        <end position="256"/>
    </location>
</feature>
<dbReference type="GO" id="GO:1990077">
    <property type="term" value="C:primosome complex"/>
    <property type="evidence" value="ECO:0007669"/>
    <property type="project" value="UniProtKB-KW"/>
</dbReference>
<dbReference type="EMBL" id="CP002069">
    <property type="protein sequence ID" value="ADI72964.1"/>
    <property type="molecule type" value="Genomic_DNA"/>
</dbReference>
<keyword evidence="5 9" id="KW-0235">DNA replication</keyword>
<keyword evidence="8 9" id="KW-0804">Transcription</keyword>
<organism evidence="12 13">
    <name type="scientific">Methanohalobium evestigatum (strain ATCC BAA-1072 / DSM 3721 / NBRC 107634 / OCM 161 / Z-7303)</name>
    <dbReference type="NCBI Taxonomy" id="644295"/>
    <lineage>
        <taxon>Archaea</taxon>
        <taxon>Methanobacteriati</taxon>
        <taxon>Methanobacteriota</taxon>
        <taxon>Stenosarchaea group</taxon>
        <taxon>Methanomicrobia</taxon>
        <taxon>Methanosarcinales</taxon>
        <taxon>Methanosarcinaceae</taxon>
        <taxon>Methanohalobium</taxon>
    </lineage>
</organism>
<dbReference type="AlphaFoldDB" id="D7E5U2"/>
<dbReference type="GO" id="GO:0046872">
    <property type="term" value="F:metal ion binding"/>
    <property type="evidence" value="ECO:0007669"/>
    <property type="project" value="UniProtKB-KW"/>
</dbReference>
<dbReference type="SUPFAM" id="SSF56731">
    <property type="entry name" value="DNA primase core"/>
    <property type="match status" value="1"/>
</dbReference>
<dbReference type="InterPro" id="IPR006171">
    <property type="entry name" value="TOPRIM_dom"/>
</dbReference>
<evidence type="ECO:0000256" key="6">
    <source>
        <dbReference type="ARBA" id="ARBA00022723"/>
    </source>
</evidence>
<sequence>MQNQNHNQNNQNQSADTTKYIIHSKISANGIIERPDIVGAIFGQTEGLLGKDLDLRDLQKTGRIGRIEVLISGKGGKSKGTILIPSSLDRVETSVLAAALETIDRVGPCSAKIEVSKIEDIRATKRKNIIERARMIYSSMFDDNLPESQEIADEVRESLRIHEMEYYGKNKIPCGPEVFDSDEVILVEGRADVLNLLRYGIKNTICVGGTNIPPEIAELTKKRNVTAFTDGDRGGVLIIKELLQVANIDYIARAPEGKSVEDLVHREVMRALQQRVPIEQAMESYTSKPVESSKTGKSARVSKRKDNRSQEIQKPSSLKPKNLVKETEVEPQQEVQESFTEDVEIAEEPVVTEEAEPQFKFKPHIDAISGTLDARLLDSGEELVEEIAVRDLVNKLKNYNGEVVSVVFDGVITQRILDVSSEKGIKNLVGVKLGNVTKVPTEINIFTENDYC</sequence>
<dbReference type="Pfam" id="PF13662">
    <property type="entry name" value="Toprim_4"/>
    <property type="match status" value="1"/>
</dbReference>
<gene>
    <name evidence="9" type="primary">dnaG</name>
    <name evidence="12" type="ordered locus">Metev_0032</name>
</gene>
<evidence type="ECO:0000256" key="2">
    <source>
        <dbReference type="ARBA" id="ARBA00022515"/>
    </source>
</evidence>
<evidence type="ECO:0000313" key="13">
    <source>
        <dbReference type="Proteomes" id="UP000000391"/>
    </source>
</evidence>
<evidence type="ECO:0000256" key="4">
    <source>
        <dbReference type="ARBA" id="ARBA00022695"/>
    </source>
</evidence>
<evidence type="ECO:0000256" key="1">
    <source>
        <dbReference type="ARBA" id="ARBA00022478"/>
    </source>
</evidence>
<feature type="compositionally biased region" description="Polar residues" evidence="10">
    <location>
        <begin position="283"/>
        <end position="296"/>
    </location>
</feature>
<comment type="subunit">
    <text evidence="9">Forms a ternary complex with MCM helicase and DNA. Component of the archaeal exosome complex.</text>
</comment>
<dbReference type="GO" id="GO:0003899">
    <property type="term" value="F:DNA-directed RNA polymerase activity"/>
    <property type="evidence" value="ECO:0007669"/>
    <property type="project" value="UniProtKB-UniRule"/>
</dbReference>
<protein>
    <recommendedName>
        <fullName evidence="9">DNA primase DnaG</fullName>
        <ecNumber evidence="9">2.7.7.101</ecNumber>
    </recommendedName>
</protein>
<comment type="similarity">
    <text evidence="9">Belongs to the archaeal DnaG primase family.</text>
</comment>
<evidence type="ECO:0000256" key="9">
    <source>
        <dbReference type="HAMAP-Rule" id="MF_00007"/>
    </source>
</evidence>
<keyword evidence="2 9" id="KW-0639">Primosome</keyword>
<keyword evidence="7" id="KW-0460">Magnesium</keyword>
<dbReference type="GeneID" id="9345638"/>
<comment type="catalytic activity">
    <reaction evidence="9">
        <text>ssDNA + n NTP = ssDNA/pppN(pN)n-1 hybrid + (n-1) diphosphate.</text>
        <dbReference type="EC" id="2.7.7.101"/>
    </reaction>
</comment>
<name>D7E5U2_METEZ</name>
<dbReference type="Proteomes" id="UP000000391">
    <property type="component" value="Chromosome"/>
</dbReference>
<dbReference type="PANTHER" id="PTHR30313">
    <property type="entry name" value="DNA PRIMASE"/>
    <property type="match status" value="1"/>
</dbReference>